<dbReference type="EMBL" id="LXQA010053539">
    <property type="protein sequence ID" value="MCI03876.1"/>
    <property type="molecule type" value="Genomic_DNA"/>
</dbReference>
<feature type="non-terminal residue" evidence="1">
    <location>
        <position position="98"/>
    </location>
</feature>
<name>A0A392NXQ2_9FABA</name>
<evidence type="ECO:0000313" key="1">
    <source>
        <dbReference type="EMBL" id="MCI03876.1"/>
    </source>
</evidence>
<sequence>MLEIVKIDDENADKDIIFENLETLKFTSLSSLTSFCYEKHTFIFPSLLSLTVQECPQMEIFSSGVTVAPYLTEIEMEEETIRWKDDINTTIQQVFLEK</sequence>
<reference evidence="1 2" key="1">
    <citation type="journal article" date="2018" name="Front. Plant Sci.">
        <title>Red Clover (Trifolium pratense) and Zigzag Clover (T. medium) - A Picture of Genomic Similarities and Differences.</title>
        <authorList>
            <person name="Dluhosova J."/>
            <person name="Istvanek J."/>
            <person name="Nedelnik J."/>
            <person name="Repkova J."/>
        </authorList>
    </citation>
    <scope>NUCLEOTIDE SEQUENCE [LARGE SCALE GENOMIC DNA]</scope>
    <source>
        <strain evidence="2">cv. 10/8</strain>
        <tissue evidence="1">Leaf</tissue>
    </source>
</reference>
<proteinExistence type="predicted"/>
<organism evidence="1 2">
    <name type="scientific">Trifolium medium</name>
    <dbReference type="NCBI Taxonomy" id="97028"/>
    <lineage>
        <taxon>Eukaryota</taxon>
        <taxon>Viridiplantae</taxon>
        <taxon>Streptophyta</taxon>
        <taxon>Embryophyta</taxon>
        <taxon>Tracheophyta</taxon>
        <taxon>Spermatophyta</taxon>
        <taxon>Magnoliopsida</taxon>
        <taxon>eudicotyledons</taxon>
        <taxon>Gunneridae</taxon>
        <taxon>Pentapetalae</taxon>
        <taxon>rosids</taxon>
        <taxon>fabids</taxon>
        <taxon>Fabales</taxon>
        <taxon>Fabaceae</taxon>
        <taxon>Papilionoideae</taxon>
        <taxon>50 kb inversion clade</taxon>
        <taxon>NPAAA clade</taxon>
        <taxon>Hologalegina</taxon>
        <taxon>IRL clade</taxon>
        <taxon>Trifolieae</taxon>
        <taxon>Trifolium</taxon>
    </lineage>
</organism>
<evidence type="ECO:0000313" key="2">
    <source>
        <dbReference type="Proteomes" id="UP000265520"/>
    </source>
</evidence>
<keyword evidence="2" id="KW-1185">Reference proteome</keyword>
<comment type="caution">
    <text evidence="1">The sequence shown here is derived from an EMBL/GenBank/DDBJ whole genome shotgun (WGS) entry which is preliminary data.</text>
</comment>
<dbReference type="Proteomes" id="UP000265520">
    <property type="component" value="Unassembled WGS sequence"/>
</dbReference>
<protein>
    <submittedName>
        <fullName evidence="1">Rpp4 candidate</fullName>
    </submittedName>
</protein>
<accession>A0A392NXQ2</accession>
<gene>
    <name evidence="1" type="ORF">A2U01_0024917</name>
</gene>
<dbReference type="AlphaFoldDB" id="A0A392NXQ2"/>